<evidence type="ECO:0000256" key="6">
    <source>
        <dbReference type="ARBA" id="ARBA00023136"/>
    </source>
</evidence>
<reference evidence="8 9" key="1">
    <citation type="submission" date="2020-08" db="EMBL/GenBank/DDBJ databases">
        <title>Genomic Encyclopedia of Type Strains, Phase III (KMG-III): the genomes of soil and plant-associated and newly described type strains.</title>
        <authorList>
            <person name="Whitman W."/>
        </authorList>
    </citation>
    <scope>NUCLEOTIDE SEQUENCE [LARGE SCALE GENOMIC DNA]</scope>
    <source>
        <strain evidence="8 9">CECT 5831</strain>
    </source>
</reference>
<dbReference type="InterPro" id="IPR035906">
    <property type="entry name" value="MetI-like_sf"/>
</dbReference>
<feature type="transmembrane region" description="Helical" evidence="7">
    <location>
        <begin position="39"/>
        <end position="60"/>
    </location>
</feature>
<protein>
    <submittedName>
        <fullName evidence="8">ABC-type glycerol-3-phosphate transport system permease component</fullName>
    </submittedName>
</protein>
<dbReference type="Proteomes" id="UP000517523">
    <property type="component" value="Unassembled WGS sequence"/>
</dbReference>
<evidence type="ECO:0000256" key="4">
    <source>
        <dbReference type="ARBA" id="ARBA00022692"/>
    </source>
</evidence>
<evidence type="ECO:0000313" key="8">
    <source>
        <dbReference type="EMBL" id="MBB3127199.1"/>
    </source>
</evidence>
<keyword evidence="4 7" id="KW-0812">Transmembrane</keyword>
<evidence type="ECO:0000256" key="1">
    <source>
        <dbReference type="ARBA" id="ARBA00004651"/>
    </source>
</evidence>
<dbReference type="Gene3D" id="1.10.3720.10">
    <property type="entry name" value="MetI-like"/>
    <property type="match status" value="1"/>
</dbReference>
<comment type="caution">
    <text evidence="8">The sequence shown here is derived from an EMBL/GenBank/DDBJ whole genome shotgun (WGS) entry which is preliminary data.</text>
</comment>
<evidence type="ECO:0000256" key="5">
    <source>
        <dbReference type="ARBA" id="ARBA00022989"/>
    </source>
</evidence>
<keyword evidence="2" id="KW-0813">Transport</keyword>
<dbReference type="EMBL" id="JACHXJ010000002">
    <property type="protein sequence ID" value="MBB3127199.1"/>
    <property type="molecule type" value="Genomic_DNA"/>
</dbReference>
<dbReference type="AlphaFoldDB" id="A0A839TPB9"/>
<evidence type="ECO:0000313" key="9">
    <source>
        <dbReference type="Proteomes" id="UP000517523"/>
    </source>
</evidence>
<proteinExistence type="predicted"/>
<evidence type="ECO:0000256" key="7">
    <source>
        <dbReference type="SAM" id="Phobius"/>
    </source>
</evidence>
<keyword evidence="3" id="KW-1003">Cell membrane</keyword>
<evidence type="ECO:0000256" key="3">
    <source>
        <dbReference type="ARBA" id="ARBA00022475"/>
    </source>
</evidence>
<accession>A0A839TPB9</accession>
<keyword evidence="5 7" id="KW-1133">Transmembrane helix</keyword>
<gene>
    <name evidence="8" type="ORF">FHS19_001853</name>
</gene>
<dbReference type="InterPro" id="IPR050901">
    <property type="entry name" value="BP-dep_ABC_trans_perm"/>
</dbReference>
<dbReference type="PANTHER" id="PTHR32243:SF24">
    <property type="entry name" value="DIACETYLCHITOBIOSE UPTAKE SYSTEM PERMEASE PROTEIN NGCG"/>
    <property type="match status" value="1"/>
</dbReference>
<sequence length="74" mass="8221">MPWSLPDVCCYGAISAPKHYTLPVGIAMMQAQMQYRTEWGPLFAGLLITIVPVLIMYMFFQRQIAIGITAGAVK</sequence>
<dbReference type="SUPFAM" id="SSF161098">
    <property type="entry name" value="MetI-like"/>
    <property type="match status" value="1"/>
</dbReference>
<evidence type="ECO:0000256" key="2">
    <source>
        <dbReference type="ARBA" id="ARBA00022448"/>
    </source>
</evidence>
<dbReference type="PANTHER" id="PTHR32243">
    <property type="entry name" value="MALTOSE TRANSPORT SYSTEM PERMEASE-RELATED"/>
    <property type="match status" value="1"/>
</dbReference>
<organism evidence="8 9">
    <name type="scientific">Paenibacillus rhizosphaerae</name>
    <dbReference type="NCBI Taxonomy" id="297318"/>
    <lineage>
        <taxon>Bacteria</taxon>
        <taxon>Bacillati</taxon>
        <taxon>Bacillota</taxon>
        <taxon>Bacilli</taxon>
        <taxon>Bacillales</taxon>
        <taxon>Paenibacillaceae</taxon>
        <taxon>Paenibacillus</taxon>
    </lineage>
</organism>
<dbReference type="GO" id="GO:0005886">
    <property type="term" value="C:plasma membrane"/>
    <property type="evidence" value="ECO:0007669"/>
    <property type="project" value="UniProtKB-SubCell"/>
</dbReference>
<name>A0A839TPB9_9BACL</name>
<keyword evidence="6 7" id="KW-0472">Membrane</keyword>
<comment type="subcellular location">
    <subcellularLocation>
        <location evidence="1">Cell membrane</location>
        <topology evidence="1">Multi-pass membrane protein</topology>
    </subcellularLocation>
</comment>